<dbReference type="Pfam" id="PF20703">
    <property type="entry name" value="nSTAND1"/>
    <property type="match status" value="1"/>
</dbReference>
<accession>A0A4Y3WKE0</accession>
<evidence type="ECO:0000313" key="5">
    <source>
        <dbReference type="EMBL" id="GEC18711.1"/>
    </source>
</evidence>
<evidence type="ECO:0000259" key="3">
    <source>
        <dbReference type="SMART" id="SM00862"/>
    </source>
</evidence>
<dbReference type="SMART" id="SM00862">
    <property type="entry name" value="Trans_reg_C"/>
    <property type="match status" value="1"/>
</dbReference>
<feature type="domain" description="Bacterial transcriptional activator" evidence="4">
    <location>
        <begin position="125"/>
        <end position="266"/>
    </location>
</feature>
<dbReference type="InterPro" id="IPR011990">
    <property type="entry name" value="TPR-like_helical_dom_sf"/>
</dbReference>
<dbReference type="EMBL" id="BJNG01000008">
    <property type="protein sequence ID" value="GEC18711.1"/>
    <property type="molecule type" value="Genomic_DNA"/>
</dbReference>
<sequence>MAFTGLTASVHNRPEVRPGTESWAIIGPVGGSATSFGVLGALQVRCDGAPVSLPSGRRRVLLAALLVRANRPVTADALVQAAWGDALPADPRSALHTALSRLRAVVGAGALRAEPAGYVLETDALDAARFETLRARAGEAPAEHAAVLLEEALALWRGPAYTEFADRDFATAEAARLDELRLTTVEDRAQLSLELGRPAEAVVGLEALLTGHPLRERARGLLMTALYRAGRPTDALERYRDYRRLLADDLGLDPSPALRDLEARILGHDLPAPAIRHRRAPAPPRWLVTGTAFVGRDDEVAILVDVAEQHDLVTVTGPGGVGKSRLLAEVLPVLGDRVGLPVTVVELAAVAPGDVDAAVAAALGVDAGTDLQREAVLEYLGVAAVVLVLDNCEHVLDECRTLVVALHRRCAGVRVVATSRHRLGHAHEQVLPLDPLPVPVWGTPARTAELTAAVRLFADRARRVRPSFAVTGDSLPAVAEICRRLDGLPLALELAATRTATLGLEPVRDRLGASLDLLGEDGRDRHGSLRAVVEWSFGLLESDERLLLSVLSVFDGDFDLDAAEQVAAPCVVAPVATGMARLVEASLVSAHDVTGATRFRLLEVVRAFASERLHEAGAAREARLAHLQWALLLAEGAARDLTGPAGEAALARLDGNRASLAAAVRWALRSSHPEYAGRITGHLALCLHWSPDARLYDLIRDVARDPLVRRTRAAALALGAGAFAAVERGELDLGENLATEALRHAAQPEESFLAMLALGISDLYRGRHDAAQAWYRSVLAIEGLPPAYRADVHATLALLAGYAADLSTARDHAAHSRAGAEATGAVNTRAFAAYATGETLLLEDAEAAVPVLAAAIARAGRGAAHVSAVARIALLSALTRLDRHSEALDLAGPLLHDELRTGSWPQLWTTLRILAELLVALDRDDTAALLLAAACAAPAAPALRGDDVERYRALEAGIGGRLGPAVVGRIRALAPLLPRVEVVDRALRALDEVITTAGHRADTG</sequence>
<dbReference type="InterPro" id="IPR027417">
    <property type="entry name" value="P-loop_NTPase"/>
</dbReference>
<dbReference type="CDD" id="cd15831">
    <property type="entry name" value="BTAD"/>
    <property type="match status" value="1"/>
</dbReference>
<dbReference type="AlphaFoldDB" id="A0A4Y3WKE0"/>
<dbReference type="Proteomes" id="UP000320338">
    <property type="component" value="Unassembled WGS sequence"/>
</dbReference>
<dbReference type="InterPro" id="IPR016032">
    <property type="entry name" value="Sig_transdc_resp-reg_C-effctor"/>
</dbReference>
<proteinExistence type="inferred from homology"/>
<evidence type="ECO:0000256" key="1">
    <source>
        <dbReference type="ARBA" id="ARBA00005820"/>
    </source>
</evidence>
<organism evidence="5 6">
    <name type="scientific">Pseudonocardia hydrocarbonoxydans</name>
    <dbReference type="NCBI Taxonomy" id="76726"/>
    <lineage>
        <taxon>Bacteria</taxon>
        <taxon>Bacillati</taxon>
        <taxon>Actinomycetota</taxon>
        <taxon>Actinomycetes</taxon>
        <taxon>Pseudonocardiales</taxon>
        <taxon>Pseudonocardiaceae</taxon>
        <taxon>Pseudonocardia</taxon>
    </lineage>
</organism>
<dbReference type="GO" id="GO:0000160">
    <property type="term" value="P:phosphorelay signal transduction system"/>
    <property type="evidence" value="ECO:0007669"/>
    <property type="project" value="InterPro"/>
</dbReference>
<dbReference type="InterPro" id="IPR049052">
    <property type="entry name" value="nSTAND1"/>
</dbReference>
<protein>
    <recommendedName>
        <fullName evidence="7">SARP family transcriptional regulator</fullName>
    </recommendedName>
</protein>
<feature type="domain" description="OmpR/PhoB-type" evidence="3">
    <location>
        <begin position="48"/>
        <end position="120"/>
    </location>
</feature>
<dbReference type="Pfam" id="PF03704">
    <property type="entry name" value="BTAD"/>
    <property type="match status" value="1"/>
</dbReference>
<dbReference type="GO" id="GO:0006355">
    <property type="term" value="P:regulation of DNA-templated transcription"/>
    <property type="evidence" value="ECO:0007669"/>
    <property type="project" value="InterPro"/>
</dbReference>
<dbReference type="Gene3D" id="3.40.50.300">
    <property type="entry name" value="P-loop containing nucleotide triphosphate hydrolases"/>
    <property type="match status" value="1"/>
</dbReference>
<dbReference type="Gene3D" id="1.25.40.10">
    <property type="entry name" value="Tetratricopeptide repeat domain"/>
    <property type="match status" value="1"/>
</dbReference>
<dbReference type="InterPro" id="IPR001867">
    <property type="entry name" value="OmpR/PhoB-type_DNA-bd"/>
</dbReference>
<dbReference type="InterPro" id="IPR005158">
    <property type="entry name" value="BTAD"/>
</dbReference>
<reference evidence="5 6" key="1">
    <citation type="submission" date="2019-06" db="EMBL/GenBank/DDBJ databases">
        <title>Whole genome shotgun sequence of Pseudonocardia hydrocarbonoxydans NBRC 14498.</title>
        <authorList>
            <person name="Hosoyama A."/>
            <person name="Uohara A."/>
            <person name="Ohji S."/>
            <person name="Ichikawa N."/>
        </authorList>
    </citation>
    <scope>NUCLEOTIDE SEQUENCE [LARGE SCALE GENOMIC DNA]</scope>
    <source>
        <strain evidence="5 6">NBRC 14498</strain>
    </source>
</reference>
<gene>
    <name evidence="5" type="ORF">PHY01_09940</name>
</gene>
<dbReference type="GO" id="GO:0003677">
    <property type="term" value="F:DNA binding"/>
    <property type="evidence" value="ECO:0007669"/>
    <property type="project" value="UniProtKB-KW"/>
</dbReference>
<dbReference type="Gene3D" id="1.10.10.10">
    <property type="entry name" value="Winged helix-like DNA-binding domain superfamily/Winged helix DNA-binding domain"/>
    <property type="match status" value="1"/>
</dbReference>
<evidence type="ECO:0000256" key="2">
    <source>
        <dbReference type="ARBA" id="ARBA00023125"/>
    </source>
</evidence>
<evidence type="ECO:0000313" key="6">
    <source>
        <dbReference type="Proteomes" id="UP000320338"/>
    </source>
</evidence>
<dbReference type="SUPFAM" id="SSF48452">
    <property type="entry name" value="TPR-like"/>
    <property type="match status" value="1"/>
</dbReference>
<dbReference type="SMART" id="SM01043">
    <property type="entry name" value="BTAD"/>
    <property type="match status" value="1"/>
</dbReference>
<dbReference type="InterPro" id="IPR058852">
    <property type="entry name" value="HTH_77"/>
</dbReference>
<name>A0A4Y3WKE0_9PSEU</name>
<dbReference type="SUPFAM" id="SSF46894">
    <property type="entry name" value="C-terminal effector domain of the bipartite response regulators"/>
    <property type="match status" value="1"/>
</dbReference>
<evidence type="ECO:0000259" key="4">
    <source>
        <dbReference type="SMART" id="SM01043"/>
    </source>
</evidence>
<evidence type="ECO:0008006" key="7">
    <source>
        <dbReference type="Google" id="ProtNLM"/>
    </source>
</evidence>
<dbReference type="Pfam" id="PF25872">
    <property type="entry name" value="HTH_77"/>
    <property type="match status" value="1"/>
</dbReference>
<dbReference type="InterPro" id="IPR036388">
    <property type="entry name" value="WH-like_DNA-bd_sf"/>
</dbReference>
<comment type="caution">
    <text evidence="5">The sequence shown here is derived from an EMBL/GenBank/DDBJ whole genome shotgun (WGS) entry which is preliminary data.</text>
</comment>
<keyword evidence="6" id="KW-1185">Reference proteome</keyword>
<keyword evidence="2" id="KW-0238">DNA-binding</keyword>
<dbReference type="SUPFAM" id="SSF52540">
    <property type="entry name" value="P-loop containing nucleoside triphosphate hydrolases"/>
    <property type="match status" value="1"/>
</dbReference>
<dbReference type="PANTHER" id="PTHR47691">
    <property type="entry name" value="REGULATOR-RELATED"/>
    <property type="match status" value="1"/>
</dbReference>
<dbReference type="PANTHER" id="PTHR47691:SF3">
    <property type="entry name" value="HTH-TYPE TRANSCRIPTIONAL REGULATOR RV0890C-RELATED"/>
    <property type="match status" value="1"/>
</dbReference>
<comment type="similarity">
    <text evidence="1">Belongs to the AfsR/DnrI/RedD regulatory family.</text>
</comment>